<dbReference type="Proteomes" id="UP000482671">
    <property type="component" value="Unassembled WGS sequence"/>
</dbReference>
<comment type="caution">
    <text evidence="10">The sequence shown here is derived from an EMBL/GenBank/DDBJ whole genome shotgun (WGS) entry which is preliminary data.</text>
</comment>
<dbReference type="Proteomes" id="UP000286260">
    <property type="component" value="Unassembled WGS sequence"/>
</dbReference>
<dbReference type="GeneID" id="49203068"/>
<dbReference type="EMBL" id="WNDD01000008">
    <property type="protein sequence ID" value="MTV01817.1"/>
    <property type="molecule type" value="Genomic_DNA"/>
</dbReference>
<proteinExistence type="inferred from homology"/>
<feature type="domain" description="Glycosyltransferase 2-like" evidence="4">
    <location>
        <begin position="22"/>
        <end position="143"/>
    </location>
</feature>
<gene>
    <name evidence="5" type="ORF">CE91St3_41690</name>
    <name evidence="11" type="ORF">DW191_12490</name>
    <name evidence="10" type="ORF">DW828_05820</name>
    <name evidence="6" type="ORF">GMD66_14995</name>
    <name evidence="7" type="ORF">GMD82_06995</name>
    <name evidence="8" type="ORF">GMD92_04435</name>
    <name evidence="9" type="ORF">GME02_09090</name>
</gene>
<evidence type="ECO:0000313" key="16">
    <source>
        <dbReference type="Proteomes" id="UP000448908"/>
    </source>
</evidence>
<dbReference type="EMBL" id="WNCR01000008">
    <property type="protein sequence ID" value="MTU30493.1"/>
    <property type="molecule type" value="Genomic_DNA"/>
</dbReference>
<dbReference type="CDD" id="cd04186">
    <property type="entry name" value="GT_2_like_c"/>
    <property type="match status" value="1"/>
</dbReference>
<evidence type="ECO:0000313" key="11">
    <source>
        <dbReference type="EMBL" id="RHH76763.1"/>
    </source>
</evidence>
<evidence type="ECO:0000313" key="15">
    <source>
        <dbReference type="Proteomes" id="UP000437446"/>
    </source>
</evidence>
<evidence type="ECO:0000313" key="7">
    <source>
        <dbReference type="EMBL" id="MTU39236.1"/>
    </source>
</evidence>
<reference evidence="5" key="3">
    <citation type="submission" date="2022-01" db="EMBL/GenBank/DDBJ databases">
        <title>Novel bile acid biosynthetic pathways are enriched in the microbiome of centenarians.</title>
        <authorList>
            <person name="Sato Y."/>
            <person name="Atarashi K."/>
            <person name="Plichta R.D."/>
            <person name="Arai Y."/>
            <person name="Sasajima S."/>
            <person name="Kearney M.S."/>
            <person name="Suda W."/>
            <person name="Takeshita K."/>
            <person name="Sasaki T."/>
            <person name="Okamoto S."/>
            <person name="Skelly N.A."/>
            <person name="Okamura Y."/>
            <person name="Vlamakis H."/>
            <person name="Li Y."/>
            <person name="Tanoue T."/>
            <person name="Takei H."/>
            <person name="Nittono H."/>
            <person name="Narushima S."/>
            <person name="Irie J."/>
            <person name="Itoh H."/>
            <person name="Moriya K."/>
            <person name="Sugiura Y."/>
            <person name="Suematsu M."/>
            <person name="Moritoki N."/>
            <person name="Shibata S."/>
            <person name="Littman R.D."/>
            <person name="Fischbach A.M."/>
            <person name="Uwamino Y."/>
            <person name="Inoue T."/>
            <person name="Honda A."/>
            <person name="Hattori M."/>
            <person name="Murai T."/>
            <person name="Xavier J.R."/>
            <person name="Hirose N."/>
            <person name="Honda K."/>
        </authorList>
    </citation>
    <scope>NUCLEOTIDE SEQUENCE</scope>
    <source>
        <strain evidence="5">CE91-St3</strain>
    </source>
</reference>
<evidence type="ECO:0000313" key="13">
    <source>
        <dbReference type="Proteomes" id="UP000286260"/>
    </source>
</evidence>
<evidence type="ECO:0000313" key="10">
    <source>
        <dbReference type="EMBL" id="RHC88365.1"/>
    </source>
</evidence>
<name>A0A354MIW9_9BACT</name>
<evidence type="ECO:0000259" key="4">
    <source>
        <dbReference type="Pfam" id="PF00535"/>
    </source>
</evidence>
<dbReference type="AlphaFoldDB" id="A0A354MIW9"/>
<dbReference type="Proteomes" id="UP000283732">
    <property type="component" value="Unassembled WGS sequence"/>
</dbReference>
<dbReference type="Gene3D" id="3.90.550.10">
    <property type="entry name" value="Spore Coat Polysaccharide Biosynthesis Protein SpsA, Chain A"/>
    <property type="match status" value="1"/>
</dbReference>
<dbReference type="RefSeq" id="WP_005637051.1">
    <property type="nucleotide sequence ID" value="NZ_BAABYG010000001.1"/>
</dbReference>
<reference evidence="14 15" key="2">
    <citation type="journal article" date="2019" name="Nat. Med.">
        <title>A library of human gut bacterial isolates paired with longitudinal multiomics data enables mechanistic microbiome research.</title>
        <authorList>
            <person name="Poyet M."/>
            <person name="Groussin M."/>
            <person name="Gibbons S.M."/>
            <person name="Avila-Pacheco J."/>
            <person name="Jiang X."/>
            <person name="Kearney S.M."/>
            <person name="Perrotta A.R."/>
            <person name="Berdy B."/>
            <person name="Zhao S."/>
            <person name="Lieberman T.D."/>
            <person name="Swanson P.K."/>
            <person name="Smith M."/>
            <person name="Roesemann S."/>
            <person name="Alexander J.E."/>
            <person name="Rich S.A."/>
            <person name="Livny J."/>
            <person name="Vlamakis H."/>
            <person name="Clish C."/>
            <person name="Bullock K."/>
            <person name="Deik A."/>
            <person name="Scott J."/>
            <person name="Pierce K.A."/>
            <person name="Xavier R.J."/>
            <person name="Alm E.J."/>
        </authorList>
    </citation>
    <scope>NUCLEOTIDE SEQUENCE [LARGE SCALE GENOMIC DNA]</scope>
    <source>
        <strain evidence="9 17">BIOML-A11</strain>
        <strain evidence="8 16">BIOML-A16</strain>
        <strain evidence="6 15">BIOML-A25</strain>
        <strain evidence="7 14">BIOML-A29</strain>
    </source>
</reference>
<keyword evidence="14" id="KW-1185">Reference proteome</keyword>
<dbReference type="EMBL" id="WNDA01000005">
    <property type="protein sequence ID" value="MTU68339.1"/>
    <property type="molecule type" value="Genomic_DNA"/>
</dbReference>
<dbReference type="EMBL" id="QSII01000005">
    <property type="protein sequence ID" value="RHC88365.1"/>
    <property type="molecule type" value="Genomic_DNA"/>
</dbReference>
<sequence>MKTNENFQLSTFNFQPDKRLAVVILNWNGRALMEEFLPSVVACTPGEWADVIVADNGSTDDSIEMLKTKFPTVGIIRLDKNYGFAEGYNQALKHIGHEYTVLLNSDVEVTPGWLDAPIAALDADKTIAGVQPKIRAQRNKEYFEYAGAAGGYMDRYGYPYCRGRVLHVVEKDAGQYDTPADLLWATGACLFVRTATYKEVGGLDAGFFAHQEEIDLCWRLRSRGYRLVCTPSSVVYHVGGATLNVESPRKTFLNFRNNLLMLYKNLPEKDLKHVMHARFWLDYIAAAKFLLTGHYPNARAVYEARKAFHELKPSYEPVRRENLAKTKLSGIPELRKGSLILAFYLQGKKRFTEL</sequence>
<evidence type="ECO:0000313" key="14">
    <source>
        <dbReference type="Proteomes" id="UP000434916"/>
    </source>
</evidence>
<keyword evidence="2" id="KW-0328">Glycosyltransferase</keyword>
<keyword evidence="3 10" id="KW-0808">Transferase</keyword>
<dbReference type="EMBL" id="BQNZ01000009">
    <property type="protein sequence ID" value="GKH74306.1"/>
    <property type="molecule type" value="Genomic_DNA"/>
</dbReference>
<evidence type="ECO:0000256" key="3">
    <source>
        <dbReference type="ARBA" id="ARBA00022679"/>
    </source>
</evidence>
<evidence type="ECO:0000313" key="12">
    <source>
        <dbReference type="Proteomes" id="UP000283732"/>
    </source>
</evidence>
<protein>
    <submittedName>
        <fullName evidence="5">Glycosyl transferase</fullName>
    </submittedName>
    <submittedName>
        <fullName evidence="6 10">Glycosyltransferase</fullName>
    </submittedName>
</protein>
<evidence type="ECO:0000313" key="9">
    <source>
        <dbReference type="EMBL" id="MTV01817.1"/>
    </source>
</evidence>
<dbReference type="EMBL" id="WNCN01000007">
    <property type="protein sequence ID" value="MTU39236.1"/>
    <property type="molecule type" value="Genomic_DNA"/>
</dbReference>
<reference evidence="12 13" key="1">
    <citation type="submission" date="2018-08" db="EMBL/GenBank/DDBJ databases">
        <title>A genome reference for cultivated species of the human gut microbiota.</title>
        <authorList>
            <person name="Zou Y."/>
            <person name="Xue W."/>
            <person name="Luo G."/>
        </authorList>
    </citation>
    <scope>NUCLEOTIDE SEQUENCE [LARGE SCALE GENOMIC DNA]</scope>
    <source>
        <strain evidence="11 12">AM16-50</strain>
        <strain evidence="10 13">AM34-17</strain>
    </source>
</reference>
<dbReference type="Proteomes" id="UP000437446">
    <property type="component" value="Unassembled WGS sequence"/>
</dbReference>
<dbReference type="STRING" id="46503.ERS852463_01758"/>
<dbReference type="InterPro" id="IPR001173">
    <property type="entry name" value="Glyco_trans_2-like"/>
</dbReference>
<dbReference type="PANTHER" id="PTHR43179:SF12">
    <property type="entry name" value="GALACTOFURANOSYLTRANSFERASE GLFT2"/>
    <property type="match status" value="1"/>
</dbReference>
<comment type="similarity">
    <text evidence="1">Belongs to the glycosyltransferase 2 family.</text>
</comment>
<dbReference type="Pfam" id="PF00535">
    <property type="entry name" value="Glycos_transf_2"/>
    <property type="match status" value="1"/>
</dbReference>
<dbReference type="GO" id="GO:0016757">
    <property type="term" value="F:glycosyltransferase activity"/>
    <property type="evidence" value="ECO:0007669"/>
    <property type="project" value="UniProtKB-KW"/>
</dbReference>
<organism evidence="10 13">
    <name type="scientific">Parabacteroides merdae</name>
    <dbReference type="NCBI Taxonomy" id="46503"/>
    <lineage>
        <taxon>Bacteria</taxon>
        <taxon>Pseudomonadati</taxon>
        <taxon>Bacteroidota</taxon>
        <taxon>Bacteroidia</taxon>
        <taxon>Bacteroidales</taxon>
        <taxon>Tannerellaceae</taxon>
        <taxon>Parabacteroides</taxon>
    </lineage>
</organism>
<dbReference type="OrthoDB" id="9771846at2"/>
<dbReference type="Proteomes" id="UP000448908">
    <property type="component" value="Unassembled WGS sequence"/>
</dbReference>
<evidence type="ECO:0000313" key="6">
    <source>
        <dbReference type="EMBL" id="MTU30493.1"/>
    </source>
</evidence>
<dbReference type="Proteomes" id="UP001055114">
    <property type="component" value="Unassembled WGS sequence"/>
</dbReference>
<evidence type="ECO:0000256" key="2">
    <source>
        <dbReference type="ARBA" id="ARBA00022676"/>
    </source>
</evidence>
<dbReference type="InterPro" id="IPR029044">
    <property type="entry name" value="Nucleotide-diphossugar_trans"/>
</dbReference>
<dbReference type="PANTHER" id="PTHR43179">
    <property type="entry name" value="RHAMNOSYLTRANSFERASE WBBL"/>
    <property type="match status" value="1"/>
</dbReference>
<dbReference type="SUPFAM" id="SSF53448">
    <property type="entry name" value="Nucleotide-diphospho-sugar transferases"/>
    <property type="match status" value="1"/>
</dbReference>
<evidence type="ECO:0000313" key="8">
    <source>
        <dbReference type="EMBL" id="MTU68339.1"/>
    </source>
</evidence>
<accession>A0A354MIW9</accession>
<evidence type="ECO:0000313" key="17">
    <source>
        <dbReference type="Proteomes" id="UP000482671"/>
    </source>
</evidence>
<dbReference type="Proteomes" id="UP000434916">
    <property type="component" value="Unassembled WGS sequence"/>
</dbReference>
<dbReference type="EMBL" id="QRKC01000005">
    <property type="protein sequence ID" value="RHH76763.1"/>
    <property type="molecule type" value="Genomic_DNA"/>
</dbReference>
<evidence type="ECO:0000256" key="1">
    <source>
        <dbReference type="ARBA" id="ARBA00006739"/>
    </source>
</evidence>
<evidence type="ECO:0000313" key="5">
    <source>
        <dbReference type="EMBL" id="GKH74306.1"/>
    </source>
</evidence>